<dbReference type="InterPro" id="IPR022291">
    <property type="entry name" value="Bacteriocin_synth_cyclodeHase"/>
</dbReference>
<dbReference type="PANTHER" id="PTHR37809:SF1">
    <property type="entry name" value="RIBOSOMAL PROTEIN S12 METHYLTHIOTRANSFERASE ACCESSORY FACTOR YCAO"/>
    <property type="match status" value="1"/>
</dbReference>
<protein>
    <submittedName>
        <fullName evidence="2">TOMM leader peptide-binding protein</fullName>
    </submittedName>
</protein>
<dbReference type="Gene3D" id="3.40.50.720">
    <property type="entry name" value="NAD(P)-binding Rossmann-like Domain"/>
    <property type="match status" value="1"/>
</dbReference>
<accession>A0ABX7AWQ5</accession>
<sequence>MQAVNGYGELFDLLSKKINESYGALQNTSSKGVIVVHDDKDIERDIIWQKKSHADGKWIYRVFIDGGAVFLGPIIFPNESGCYECLQIRIDSASKKIRGIDQTDQKHNRLRNNQSIITPLLVDTLLHIILHDLDNNNSGRSVCHTDSVLSVKKYKVIDGQTLACYNHSFLASPDCTACAHPFYDYRRESYVKLLPRRQISLEVPREPRELSLEKLEEIYYDPLSGVISLKQRWFSEIELGFTTVEIPTNSHREIGVGRTDSFELNDKVAILEALERAGGRPSKKTKENHAYKDIVEMAINPSDFILHHPKQYLEPNMELVPYNEDLTIPWVWAYSFKKDDTVLIPEQIAYYRLSKQERFLYEISNGCALGSSLEEAILNGLFEIIERDTFLATWYGQLSTSQIDIQSLTDKESLGLINKIRSRGYQVYIFYITREVRVPSIWVLAVGEKKGLPKTHSAAAASLTAEVAIRNALFELLTMLPSAETDSINRHEEALEMLKNPLLVKQMDDHSLLYSLEESFYKFDFLFTDKNTLSIKDINRKSLDFQPENLTYNLQKIIDEIINLGHDVIIVQQTTPEQKILRFHTVKVLVPSLLPMTFGHQYRRIGNVERFKRLKEEYGGVIPDFNTVYPHPFP</sequence>
<dbReference type="Proteomes" id="UP000596049">
    <property type="component" value="Chromosome"/>
</dbReference>
<dbReference type="PROSITE" id="PS51664">
    <property type="entry name" value="YCAO"/>
    <property type="match status" value="1"/>
</dbReference>
<dbReference type="RefSeq" id="WP_053593007.1">
    <property type="nucleotide sequence ID" value="NZ_CP067341.1"/>
</dbReference>
<dbReference type="Gene3D" id="3.30.160.660">
    <property type="match status" value="1"/>
</dbReference>
<dbReference type="Pfam" id="PF02624">
    <property type="entry name" value="YcaO"/>
    <property type="match status" value="1"/>
</dbReference>
<feature type="domain" description="YcaO" evidence="1">
    <location>
        <begin position="255"/>
        <end position="634"/>
    </location>
</feature>
<evidence type="ECO:0000313" key="2">
    <source>
        <dbReference type="EMBL" id="QQP14397.1"/>
    </source>
</evidence>
<dbReference type="EMBL" id="CP067341">
    <property type="protein sequence ID" value="QQP14397.1"/>
    <property type="molecule type" value="Genomic_DNA"/>
</dbReference>
<dbReference type="NCBIfam" id="TIGR03604">
    <property type="entry name" value="TOMM_cyclo_SagD"/>
    <property type="match status" value="1"/>
</dbReference>
<dbReference type="NCBIfam" id="TIGR03882">
    <property type="entry name" value="cyclo_dehyd_2"/>
    <property type="match status" value="1"/>
</dbReference>
<evidence type="ECO:0000259" key="1">
    <source>
        <dbReference type="PROSITE" id="PS51664"/>
    </source>
</evidence>
<name>A0ABX7AWQ5_9BACI</name>
<reference evidence="2 3" key="1">
    <citation type="submission" date="2020-01" db="EMBL/GenBank/DDBJ databases">
        <authorList>
            <person name="Liu G."/>
            <person name="Liu B."/>
        </authorList>
    </citation>
    <scope>NUCLEOTIDE SEQUENCE [LARGE SCALE GENOMIC DNA]</scope>
    <source>
        <strain evidence="2 3">FJAT-51161</strain>
    </source>
</reference>
<keyword evidence="3" id="KW-1185">Reference proteome</keyword>
<proteinExistence type="predicted"/>
<gene>
    <name evidence="2" type="ORF">FJQ98_10480</name>
</gene>
<dbReference type="InterPro" id="IPR003776">
    <property type="entry name" value="YcaO-like_dom"/>
</dbReference>
<dbReference type="PANTHER" id="PTHR37809">
    <property type="entry name" value="RIBOSOMAL PROTEIN S12 METHYLTHIOTRANSFERASE ACCESSORY FACTOR YCAO"/>
    <property type="match status" value="1"/>
</dbReference>
<dbReference type="InterPro" id="IPR027624">
    <property type="entry name" value="TOMM_cyclo_SagD"/>
</dbReference>
<dbReference type="Gene3D" id="3.30.40.250">
    <property type="match status" value="1"/>
</dbReference>
<dbReference type="Gene3D" id="3.30.1330.230">
    <property type="match status" value="1"/>
</dbReference>
<organism evidence="2 3">
    <name type="scientific">Lysinibacillus agricola</name>
    <dbReference type="NCBI Taxonomy" id="2590012"/>
    <lineage>
        <taxon>Bacteria</taxon>
        <taxon>Bacillati</taxon>
        <taxon>Bacillota</taxon>
        <taxon>Bacilli</taxon>
        <taxon>Bacillales</taxon>
        <taxon>Bacillaceae</taxon>
        <taxon>Lysinibacillus</taxon>
    </lineage>
</organism>
<evidence type="ECO:0000313" key="3">
    <source>
        <dbReference type="Proteomes" id="UP000596049"/>
    </source>
</evidence>